<dbReference type="AlphaFoldDB" id="A0A7Y0EWB5"/>
<dbReference type="EMBL" id="JAAIIG010000002">
    <property type="protein sequence ID" value="NMM97572.1"/>
    <property type="molecule type" value="Genomic_DNA"/>
</dbReference>
<evidence type="ECO:0000313" key="2">
    <source>
        <dbReference type="Proteomes" id="UP000543419"/>
    </source>
</evidence>
<keyword evidence="2" id="KW-1185">Reference proteome</keyword>
<protein>
    <submittedName>
        <fullName evidence="1">Uncharacterized protein</fullName>
    </submittedName>
</protein>
<accession>A0A7Y0EWB5</accession>
<comment type="caution">
    <text evidence="1">The sequence shown here is derived from an EMBL/GenBank/DDBJ whole genome shotgun (WGS) entry which is preliminary data.</text>
</comment>
<evidence type="ECO:0000313" key="1">
    <source>
        <dbReference type="EMBL" id="NMM97572.1"/>
    </source>
</evidence>
<gene>
    <name evidence="1" type="ORF">G1C97_0521</name>
</gene>
<name>A0A7Y0EWB5_9BIFI</name>
<dbReference type="Proteomes" id="UP000543419">
    <property type="component" value="Unassembled WGS sequence"/>
</dbReference>
<organism evidence="1 2">
    <name type="scientific">Bifidobacterium olomucense</name>
    <dbReference type="NCBI Taxonomy" id="2675324"/>
    <lineage>
        <taxon>Bacteria</taxon>
        <taxon>Bacillati</taxon>
        <taxon>Actinomycetota</taxon>
        <taxon>Actinomycetes</taxon>
        <taxon>Bifidobacteriales</taxon>
        <taxon>Bifidobacteriaceae</taxon>
        <taxon>Bifidobacterium</taxon>
    </lineage>
</organism>
<proteinExistence type="predicted"/>
<reference evidence="1 2" key="1">
    <citation type="submission" date="2020-02" db="EMBL/GenBank/DDBJ databases">
        <title>Characterization of phylogenetic diversity of novel bifidobacterial species isolated in Czech ZOOs.</title>
        <authorList>
            <person name="Lugli G.A."/>
            <person name="Vera N.B."/>
            <person name="Ventura M."/>
        </authorList>
    </citation>
    <scope>NUCLEOTIDE SEQUENCE [LARGE SCALE GENOMIC DNA]</scope>
    <source>
        <strain evidence="1 2">DSM 109959</strain>
    </source>
</reference>
<sequence length="364" mass="40334">MLVLWLACFVVGCILVAMVSVVRVQGVPVQFPRVFSGCSGHPSGFVSVLALAQYGVLVERPVKGWVSGWGDFDRFGRSVGRSVFRGAVDLSVLGLKVDAVLPPVVLFPDSWVAEEVRGSVGSGAELPHDYSLFIDDLVAVSAYRDAFRRRMGSIIPMGSRSALRMMRACVDGWSLRREWLLDSWSYWLQSSYDYPLLDLEAFAWSLFLRRHALVEDWFKSLPLKKNARIRKSDVRVTEDVSLIREAVRRFGDANGDPFLLRDLLGDEWQLCRWDYLLRAAGLLHWIDPYKADYVAAGLLAGWSGWGSVAGSSSFLVPALPGEWMEAGTLGVKPSAAAIDAALSWGRANGAPRDEVALIEALHNW</sequence>